<gene>
    <name evidence="3" type="ORF">ALC62_06799</name>
</gene>
<dbReference type="InterPro" id="IPR009721">
    <property type="entry name" value="O-acyltransferase_WSD1_C"/>
</dbReference>
<accession>A0A195CQN0</accession>
<dbReference type="InterPro" id="IPR045034">
    <property type="entry name" value="O-acyltransferase_WSD1-like"/>
</dbReference>
<evidence type="ECO:0000313" key="3">
    <source>
        <dbReference type="EMBL" id="KYN02419.1"/>
    </source>
</evidence>
<feature type="domain" description="O-acyltransferase WSD1 C-terminal" evidence="2">
    <location>
        <begin position="517"/>
        <end position="639"/>
    </location>
</feature>
<proteinExistence type="predicted"/>
<organism evidence="3 4">
    <name type="scientific">Cyphomyrmex costatus</name>
    <dbReference type="NCBI Taxonomy" id="456900"/>
    <lineage>
        <taxon>Eukaryota</taxon>
        <taxon>Metazoa</taxon>
        <taxon>Ecdysozoa</taxon>
        <taxon>Arthropoda</taxon>
        <taxon>Hexapoda</taxon>
        <taxon>Insecta</taxon>
        <taxon>Pterygota</taxon>
        <taxon>Neoptera</taxon>
        <taxon>Endopterygota</taxon>
        <taxon>Hymenoptera</taxon>
        <taxon>Apocrita</taxon>
        <taxon>Aculeata</taxon>
        <taxon>Formicoidea</taxon>
        <taxon>Formicidae</taxon>
        <taxon>Myrmicinae</taxon>
        <taxon>Cyphomyrmex</taxon>
    </lineage>
</organism>
<dbReference type="AlphaFoldDB" id="A0A195CQN0"/>
<sequence>MRRRLWELLGIACIFLLTPLIVITLILLYMYRHFIEIVLKIQLKGKFAGFLKGTDCVWAVEDTVCLSVVNILMILEKAAWNSNEIFLEDFKDLINNRIVSKAVGTTIEKLFYLRRQKFGYYFWEKSEKVDLKDRIRWLECVNADCDGSCEDISSESFRKTLENICNKSLPDDHRAAWEILVGRRCPKSRSHVEEGRLSSEKYFDTGSRKIPMLFRVHHSLGDGVALLGLLLKTIANEDETKETRVKIQNIASSDETEKRFKEIIPALRNSERNFQNEMDVMRFYEKNILAASMPFTYVIFSRLLQDIRNRFHASMKFSNNITIELLKQQMKILIDCTWLSFKDVLEQMYSAIKEVTRLMMILLSFPKFIIQQAGRSMDEKNKFCNLQSCNIFSLRWKRNNALHGPPQTGVKIVSYWLDNDMINDKSQNLLTKIREIRRNTGAKFEDVVLAAFSVSVHKYHLSIKKPIPDALTVILPIRMSMPHENLILDNKFSIALLRICISNANGQTIVEPSRDSQFFKRLQNITRTNNELRKSSDILLNFWFMKYLSALLPRKILKAFLLSHSTMVFSNMCGPEKVRILNNSLSNIVFWIPNKSTTALGLSLLSYGGNLHLSLIADKSIVKDERSLDELLENTVHEINIAYNRIMLTRFLKPSDLPIETPAEKGMQIHYFYIQFLYFVYTHITIKYSIIIMYIINYI</sequence>
<dbReference type="GO" id="GO:0005886">
    <property type="term" value="C:plasma membrane"/>
    <property type="evidence" value="ECO:0007669"/>
    <property type="project" value="TreeGrafter"/>
</dbReference>
<dbReference type="Proteomes" id="UP000078542">
    <property type="component" value="Unassembled WGS sequence"/>
</dbReference>
<dbReference type="GO" id="GO:0008374">
    <property type="term" value="F:O-acyltransferase activity"/>
    <property type="evidence" value="ECO:0007669"/>
    <property type="project" value="InterPro"/>
</dbReference>
<feature type="transmembrane region" description="Helical" evidence="1">
    <location>
        <begin position="672"/>
        <end position="696"/>
    </location>
</feature>
<dbReference type="PANTHER" id="PTHR31650">
    <property type="entry name" value="O-ACYLTRANSFERASE (WSD1-LIKE) FAMILY PROTEIN"/>
    <property type="match status" value="1"/>
</dbReference>
<evidence type="ECO:0000313" key="4">
    <source>
        <dbReference type="Proteomes" id="UP000078542"/>
    </source>
</evidence>
<keyword evidence="4" id="KW-1185">Reference proteome</keyword>
<evidence type="ECO:0000259" key="2">
    <source>
        <dbReference type="Pfam" id="PF06974"/>
    </source>
</evidence>
<protein>
    <recommendedName>
        <fullName evidence="2">O-acyltransferase WSD1 C-terminal domain-containing protein</fullName>
    </recommendedName>
</protein>
<keyword evidence="1" id="KW-0812">Transmembrane</keyword>
<dbReference type="STRING" id="456900.A0A195CQN0"/>
<dbReference type="GO" id="GO:0019432">
    <property type="term" value="P:triglyceride biosynthetic process"/>
    <property type="evidence" value="ECO:0007669"/>
    <property type="project" value="TreeGrafter"/>
</dbReference>
<name>A0A195CQN0_9HYME</name>
<evidence type="ECO:0000256" key="1">
    <source>
        <dbReference type="SAM" id="Phobius"/>
    </source>
</evidence>
<feature type="transmembrane region" description="Helical" evidence="1">
    <location>
        <begin position="7"/>
        <end position="31"/>
    </location>
</feature>
<keyword evidence="1" id="KW-1133">Transmembrane helix</keyword>
<dbReference type="Pfam" id="PF06974">
    <property type="entry name" value="WS_DGAT_C"/>
    <property type="match status" value="1"/>
</dbReference>
<dbReference type="EMBL" id="KQ977481">
    <property type="protein sequence ID" value="KYN02419.1"/>
    <property type="molecule type" value="Genomic_DNA"/>
</dbReference>
<keyword evidence="1" id="KW-0472">Membrane</keyword>
<dbReference type="PANTHER" id="PTHR31650:SF1">
    <property type="entry name" value="WAX ESTER SYNTHASE_DIACYLGLYCEROL ACYLTRANSFERASE 4-RELATED"/>
    <property type="match status" value="1"/>
</dbReference>
<reference evidence="3 4" key="1">
    <citation type="submission" date="2016-03" db="EMBL/GenBank/DDBJ databases">
        <title>Cyphomyrmex costatus WGS genome.</title>
        <authorList>
            <person name="Nygaard S."/>
            <person name="Hu H."/>
            <person name="Boomsma J."/>
            <person name="Zhang G."/>
        </authorList>
    </citation>
    <scope>NUCLEOTIDE SEQUENCE [LARGE SCALE GENOMIC DNA]</scope>
    <source>
        <strain evidence="3">MS0001</strain>
        <tissue evidence="3">Whole body</tissue>
    </source>
</reference>